<reference evidence="2 3" key="1">
    <citation type="submission" date="2019-04" db="EMBL/GenBank/DDBJ databases">
        <title>Taxonomy of novel Haliea sp. from mangrove soil of West Coast of India.</title>
        <authorList>
            <person name="Verma A."/>
            <person name="Kumar P."/>
            <person name="Krishnamurthi S."/>
        </authorList>
    </citation>
    <scope>NUCLEOTIDE SEQUENCE [LARGE SCALE GENOMIC DNA]</scope>
    <source>
        <strain evidence="2 3">SAOS-164</strain>
    </source>
</reference>
<comment type="caution">
    <text evidence="2">The sequence shown here is derived from an EMBL/GenBank/DDBJ whole genome shotgun (WGS) entry which is preliminary data.</text>
</comment>
<protein>
    <submittedName>
        <fullName evidence="2">Uncharacterized protein</fullName>
    </submittedName>
</protein>
<sequence>MSASRSSSLPATRPSQEALRPLHIVAGLGGAERELLATCLALFDEASLGSHVKRVYEKARGQVRKLTSDELLQVADNVKHRQHHWLESSLSEEQLRLVLWAQLRSALGLGPRLSASLVGAELLADDVAAAVISILSPVPSRLEEGKDWLCERGLWKRADVDESQVVNLQTVVEPVLRELLESALSANADIGNESECGGSIDRAVAAMCALSPDEQVRIREELGVDEINAAALSKILATGGGLAVFSSAVSMAGFSAYILAAQASAFIPLVSGPGLVSLVAVVSNPITVVAGTLGMGWWLGSSANQKIRATVATRIVAMLAIRGMGVGRPGLFSALQAFAGAENLAPDQGLTEELLEQYREEWRLVRPTTRLPSEKSPREWQEFDRPLNDTDRQRSSQLESENAVAMGVMTVGDMLYGLAQISPEAIAAANFSYLADIDGPLDFALLAAGMGEGAATRLKGYMAEQVVAAKLQASGHVVSMPDSASEPGWDLLVDGEMVQVKFHSDLDGILTHFKQYDYPVIANTELMGQIPEELIGRVHFIDGVSNELVTQIADMSIAAGQSATDPDVAVFALAISAYRSAKGVYEGELTGAQAVEQVLMDGTVRTGLAITGNWAGASIGLFLFGPAGAWVLGAGVPILAQSQTGKVVGQVKDSVSLPERKRWSERTHAALDKLQAAGLSALHSRITQLDSIVANVGAGPVQAYICHRVADQRQYAEECLRRLEQIDRQCGKQPEQRFSAILHCFSTSGIHPIAYQIELSSASDSMKERPGFAEEWRSKEVQGYIDKAKSYGSNALQEGRGISEKIGRWVRRGEYDIDR</sequence>
<dbReference type="RefSeq" id="WP_135445666.1">
    <property type="nucleotide sequence ID" value="NZ_SRLE01000011.1"/>
</dbReference>
<name>A0A4Z0LYE4_9GAMM</name>
<dbReference type="Proteomes" id="UP000298050">
    <property type="component" value="Unassembled WGS sequence"/>
</dbReference>
<organism evidence="2 3">
    <name type="scientific">Mangrovimicrobium sediminis</name>
    <dbReference type="NCBI Taxonomy" id="2562682"/>
    <lineage>
        <taxon>Bacteria</taxon>
        <taxon>Pseudomonadati</taxon>
        <taxon>Pseudomonadota</taxon>
        <taxon>Gammaproteobacteria</taxon>
        <taxon>Cellvibrionales</taxon>
        <taxon>Halieaceae</taxon>
        <taxon>Mangrovimicrobium</taxon>
    </lineage>
</organism>
<evidence type="ECO:0000256" key="1">
    <source>
        <dbReference type="SAM" id="MobiDB-lite"/>
    </source>
</evidence>
<dbReference type="EMBL" id="SRLE01000011">
    <property type="protein sequence ID" value="TGD72177.1"/>
    <property type="molecule type" value="Genomic_DNA"/>
</dbReference>
<proteinExistence type="predicted"/>
<evidence type="ECO:0000313" key="2">
    <source>
        <dbReference type="EMBL" id="TGD72177.1"/>
    </source>
</evidence>
<dbReference type="OrthoDB" id="8402570at2"/>
<dbReference type="AlphaFoldDB" id="A0A4Z0LYE4"/>
<evidence type="ECO:0000313" key="3">
    <source>
        <dbReference type="Proteomes" id="UP000298050"/>
    </source>
</evidence>
<accession>A0A4Z0LYE4</accession>
<feature type="compositionally biased region" description="Basic and acidic residues" evidence="1">
    <location>
        <begin position="372"/>
        <end position="394"/>
    </location>
</feature>
<keyword evidence="3" id="KW-1185">Reference proteome</keyword>
<gene>
    <name evidence="2" type="ORF">E4634_16040</name>
</gene>
<feature type="region of interest" description="Disordered" evidence="1">
    <location>
        <begin position="369"/>
        <end position="397"/>
    </location>
</feature>